<dbReference type="PANTHER" id="PTHR43611">
    <property type="entry name" value="ALPHA-D-GLUCOSE 1-PHOSPHATE PHOSPHATASE"/>
    <property type="match status" value="1"/>
</dbReference>
<dbReference type="PANTHER" id="PTHR43611:SF3">
    <property type="entry name" value="FLAVIN MONONUCLEOTIDE HYDROLASE 1, CHLOROPLATIC"/>
    <property type="match status" value="1"/>
</dbReference>
<dbReference type="EMBL" id="CP036433">
    <property type="protein sequence ID" value="QDU98069.1"/>
    <property type="molecule type" value="Genomic_DNA"/>
</dbReference>
<dbReference type="Gene3D" id="3.40.50.1000">
    <property type="entry name" value="HAD superfamily/HAD-like"/>
    <property type="match status" value="1"/>
</dbReference>
<organism evidence="1 2">
    <name type="scientific">Lignipirellula cremea</name>
    <dbReference type="NCBI Taxonomy" id="2528010"/>
    <lineage>
        <taxon>Bacteria</taxon>
        <taxon>Pseudomonadati</taxon>
        <taxon>Planctomycetota</taxon>
        <taxon>Planctomycetia</taxon>
        <taxon>Pirellulales</taxon>
        <taxon>Pirellulaceae</taxon>
        <taxon>Lignipirellula</taxon>
    </lineage>
</organism>
<dbReference type="OrthoDB" id="9797415at2"/>
<reference evidence="1 2" key="1">
    <citation type="submission" date="2019-02" db="EMBL/GenBank/DDBJ databases">
        <title>Deep-cultivation of Planctomycetes and their phenomic and genomic characterization uncovers novel biology.</title>
        <authorList>
            <person name="Wiegand S."/>
            <person name="Jogler M."/>
            <person name="Boedeker C."/>
            <person name="Pinto D."/>
            <person name="Vollmers J."/>
            <person name="Rivas-Marin E."/>
            <person name="Kohn T."/>
            <person name="Peeters S.H."/>
            <person name="Heuer A."/>
            <person name="Rast P."/>
            <person name="Oberbeckmann S."/>
            <person name="Bunk B."/>
            <person name="Jeske O."/>
            <person name="Meyerdierks A."/>
            <person name="Storesund J.E."/>
            <person name="Kallscheuer N."/>
            <person name="Luecker S."/>
            <person name="Lage O.M."/>
            <person name="Pohl T."/>
            <person name="Merkel B.J."/>
            <person name="Hornburger P."/>
            <person name="Mueller R.-W."/>
            <person name="Bruemmer F."/>
            <person name="Labrenz M."/>
            <person name="Spormann A.M."/>
            <person name="Op den Camp H."/>
            <person name="Overmann J."/>
            <person name="Amann R."/>
            <person name="Jetten M.S.M."/>
            <person name="Mascher T."/>
            <person name="Medema M.H."/>
            <person name="Devos D.P."/>
            <person name="Kaster A.-K."/>
            <person name="Ovreas L."/>
            <person name="Rohde M."/>
            <person name="Galperin M.Y."/>
            <person name="Jogler C."/>
        </authorList>
    </citation>
    <scope>NUCLEOTIDE SEQUENCE [LARGE SCALE GENOMIC DNA]</scope>
    <source>
        <strain evidence="1 2">Pla85_3_4</strain>
    </source>
</reference>
<dbReference type="Proteomes" id="UP000317648">
    <property type="component" value="Chromosome"/>
</dbReference>
<accession>A0A518E1V1</accession>
<dbReference type="SUPFAM" id="SSF56784">
    <property type="entry name" value="HAD-like"/>
    <property type="match status" value="1"/>
</dbReference>
<evidence type="ECO:0000313" key="2">
    <source>
        <dbReference type="Proteomes" id="UP000317648"/>
    </source>
</evidence>
<sequence length="206" mass="22674">MTTPCYLYFDIGNVLLHVSHEQANQAMADVAGMAPETMRQLVFSDSGLEWKFERGDLDEPAFLAALNQAAGCELDPAAIRKANNEIFRLNTDILPLVTSLRCSNHRLGVFSNTSSWHWAYMRHRFSFFSFFAGAALSFEIGAMKPEPAAYAAAASLAGCAPEEIFFVDDRPENVAAAIVAGFQAVQYTTAVALRDDLRSRGVHFNL</sequence>
<dbReference type="Pfam" id="PF00702">
    <property type="entry name" value="Hydrolase"/>
    <property type="match status" value="1"/>
</dbReference>
<evidence type="ECO:0000313" key="1">
    <source>
        <dbReference type="EMBL" id="QDU98069.1"/>
    </source>
</evidence>
<dbReference type="NCBIfam" id="TIGR01509">
    <property type="entry name" value="HAD-SF-IA-v3"/>
    <property type="match status" value="1"/>
</dbReference>
<dbReference type="InterPro" id="IPR023214">
    <property type="entry name" value="HAD_sf"/>
</dbReference>
<dbReference type="SFLD" id="SFLDS00003">
    <property type="entry name" value="Haloacid_Dehalogenase"/>
    <property type="match status" value="1"/>
</dbReference>
<dbReference type="SFLD" id="SFLDG01129">
    <property type="entry name" value="C1.5:_HAD__Beta-PGM__Phosphata"/>
    <property type="match status" value="1"/>
</dbReference>
<dbReference type="EC" id="3.1.3.-" evidence="1"/>
<protein>
    <submittedName>
        <fullName evidence="1">Alpha-D-glucose-1-phosphate phosphatase YihX</fullName>
        <ecNumber evidence="1">3.1.3.-</ecNumber>
    </submittedName>
</protein>
<keyword evidence="1" id="KW-0378">Hydrolase</keyword>
<keyword evidence="2" id="KW-1185">Reference proteome</keyword>
<proteinExistence type="predicted"/>
<name>A0A518E1V1_9BACT</name>
<gene>
    <name evidence="1" type="primary">yihX</name>
    <name evidence="1" type="ORF">Pla8534_59300</name>
</gene>
<dbReference type="KEGG" id="lcre:Pla8534_59300"/>
<dbReference type="InterPro" id="IPR006439">
    <property type="entry name" value="HAD-SF_hydro_IA"/>
</dbReference>
<dbReference type="InterPro" id="IPR036412">
    <property type="entry name" value="HAD-like_sf"/>
</dbReference>
<dbReference type="GO" id="GO:0016787">
    <property type="term" value="F:hydrolase activity"/>
    <property type="evidence" value="ECO:0007669"/>
    <property type="project" value="UniProtKB-KW"/>
</dbReference>
<dbReference type="RefSeq" id="WP_145057014.1">
    <property type="nucleotide sequence ID" value="NZ_CP036433.1"/>
</dbReference>
<dbReference type="InterPro" id="IPR023198">
    <property type="entry name" value="PGP-like_dom2"/>
</dbReference>
<dbReference type="Gene3D" id="1.10.150.240">
    <property type="entry name" value="Putative phosphatase, domain 2"/>
    <property type="match status" value="1"/>
</dbReference>
<dbReference type="AlphaFoldDB" id="A0A518E1V1"/>